<feature type="region of interest" description="Disordered" evidence="1">
    <location>
        <begin position="33"/>
        <end position="52"/>
    </location>
</feature>
<dbReference type="Proteomes" id="UP000188268">
    <property type="component" value="Unassembled WGS sequence"/>
</dbReference>
<dbReference type="EMBL" id="AWWV01015574">
    <property type="protein sequence ID" value="OMO52127.1"/>
    <property type="molecule type" value="Genomic_DNA"/>
</dbReference>
<evidence type="ECO:0000313" key="3">
    <source>
        <dbReference type="Proteomes" id="UP000188268"/>
    </source>
</evidence>
<reference evidence="2 3" key="1">
    <citation type="submission" date="2013-09" db="EMBL/GenBank/DDBJ databases">
        <title>Corchorus capsularis genome sequencing.</title>
        <authorList>
            <person name="Alam M."/>
            <person name="Haque M.S."/>
            <person name="Islam M.S."/>
            <person name="Emdad E.M."/>
            <person name="Islam M.M."/>
            <person name="Ahmed B."/>
            <person name="Halim A."/>
            <person name="Hossen Q.M.M."/>
            <person name="Hossain M.Z."/>
            <person name="Ahmed R."/>
            <person name="Khan M.M."/>
            <person name="Islam R."/>
            <person name="Rashid M.M."/>
            <person name="Khan S.A."/>
            <person name="Rahman M.S."/>
            <person name="Alam M."/>
        </authorList>
    </citation>
    <scope>NUCLEOTIDE SEQUENCE [LARGE SCALE GENOMIC DNA]</scope>
    <source>
        <strain evidence="3">cv. CVL-1</strain>
        <tissue evidence="2">Whole seedling</tissue>
    </source>
</reference>
<comment type="caution">
    <text evidence="2">The sequence shown here is derived from an EMBL/GenBank/DDBJ whole genome shotgun (WGS) entry which is preliminary data.</text>
</comment>
<feature type="region of interest" description="Disordered" evidence="1">
    <location>
        <begin position="88"/>
        <end position="124"/>
    </location>
</feature>
<proteinExistence type="predicted"/>
<protein>
    <submittedName>
        <fullName evidence="2">Uncharacterized protein</fullName>
    </submittedName>
</protein>
<sequence>MECNDKRMALDQGGNWNIPYDTNLIDASYQKGMEGPKFKRKPNRGGELDNQNPLLRFCKEQNNIDHLKPKKGGKVGIPIIRLRFKSLPSDASEKTQMLTSSPHSSSSSPLHPPKQRGQKQQRLW</sequence>
<feature type="compositionally biased region" description="Basic residues" evidence="1">
    <location>
        <begin position="113"/>
        <end position="124"/>
    </location>
</feature>
<evidence type="ECO:0000313" key="2">
    <source>
        <dbReference type="EMBL" id="OMO52127.1"/>
    </source>
</evidence>
<gene>
    <name evidence="2" type="ORF">CCACVL1_29345</name>
</gene>
<name>A0A1R3G237_COCAP</name>
<dbReference type="AlphaFoldDB" id="A0A1R3G237"/>
<organism evidence="2 3">
    <name type="scientific">Corchorus capsularis</name>
    <name type="common">Jute</name>
    <dbReference type="NCBI Taxonomy" id="210143"/>
    <lineage>
        <taxon>Eukaryota</taxon>
        <taxon>Viridiplantae</taxon>
        <taxon>Streptophyta</taxon>
        <taxon>Embryophyta</taxon>
        <taxon>Tracheophyta</taxon>
        <taxon>Spermatophyta</taxon>
        <taxon>Magnoliopsida</taxon>
        <taxon>eudicotyledons</taxon>
        <taxon>Gunneridae</taxon>
        <taxon>Pentapetalae</taxon>
        <taxon>rosids</taxon>
        <taxon>malvids</taxon>
        <taxon>Malvales</taxon>
        <taxon>Malvaceae</taxon>
        <taxon>Grewioideae</taxon>
        <taxon>Apeibeae</taxon>
        <taxon>Corchorus</taxon>
    </lineage>
</organism>
<dbReference type="Gramene" id="OMO52127">
    <property type="protein sequence ID" value="OMO52127"/>
    <property type="gene ID" value="CCACVL1_29345"/>
</dbReference>
<evidence type="ECO:0000256" key="1">
    <source>
        <dbReference type="SAM" id="MobiDB-lite"/>
    </source>
</evidence>
<feature type="compositionally biased region" description="Low complexity" evidence="1">
    <location>
        <begin position="100"/>
        <end position="109"/>
    </location>
</feature>
<keyword evidence="3" id="KW-1185">Reference proteome</keyword>
<accession>A0A1R3G237</accession>